<dbReference type="EMBL" id="BAAFJT010000002">
    <property type="protein sequence ID" value="GAB0181306.1"/>
    <property type="molecule type" value="Genomic_DNA"/>
</dbReference>
<protein>
    <submittedName>
        <fullName evidence="1">Mitochondrial enolase superfamily member 1</fullName>
    </submittedName>
</protein>
<sequence>MILKVFSNLNGSESMRGEQWIDEGKAVDIVYLDIDTVLNKILIVKLLMYELDKQTVRWIENRLNGHGLEDLFNIINNLDDGAECTLSNADDAKLGGVAERPECHSAIQRDLNRLEEWTDRNLDKGKCKVLHSEMKNTVHQHMLRATQLESSLTEKDLGVLVDTRLNMSQ</sequence>
<dbReference type="AlphaFoldDB" id="A0ABC9W7L4"/>
<name>A0ABC9W7L4_GRUJA</name>
<reference evidence="1 2" key="1">
    <citation type="submission" date="2024-06" db="EMBL/GenBank/DDBJ databases">
        <title>The draft genome of Grus japonensis, version 3.</title>
        <authorList>
            <person name="Nabeshima K."/>
            <person name="Suzuki S."/>
            <person name="Onuma M."/>
        </authorList>
    </citation>
    <scope>NUCLEOTIDE SEQUENCE [LARGE SCALE GENOMIC DNA]</scope>
    <source>
        <strain evidence="1 2">451A</strain>
    </source>
</reference>
<keyword evidence="2" id="KW-1185">Reference proteome</keyword>
<dbReference type="Proteomes" id="UP001623348">
    <property type="component" value="Unassembled WGS sequence"/>
</dbReference>
<comment type="caution">
    <text evidence="1">The sequence shown here is derived from an EMBL/GenBank/DDBJ whole genome shotgun (WGS) entry which is preliminary data.</text>
</comment>
<evidence type="ECO:0000313" key="1">
    <source>
        <dbReference type="EMBL" id="GAB0181306.1"/>
    </source>
</evidence>
<accession>A0ABC9W7L4</accession>
<gene>
    <name evidence="1" type="ORF">GRJ2_000595900</name>
</gene>
<proteinExistence type="predicted"/>
<dbReference type="PANTHER" id="PTHR33332">
    <property type="entry name" value="REVERSE TRANSCRIPTASE DOMAIN-CONTAINING PROTEIN"/>
    <property type="match status" value="1"/>
</dbReference>
<evidence type="ECO:0000313" key="2">
    <source>
        <dbReference type="Proteomes" id="UP001623348"/>
    </source>
</evidence>
<organism evidence="1 2">
    <name type="scientific">Grus japonensis</name>
    <name type="common">Japanese crane</name>
    <name type="synonym">Red-crowned crane</name>
    <dbReference type="NCBI Taxonomy" id="30415"/>
    <lineage>
        <taxon>Eukaryota</taxon>
        <taxon>Metazoa</taxon>
        <taxon>Chordata</taxon>
        <taxon>Craniata</taxon>
        <taxon>Vertebrata</taxon>
        <taxon>Euteleostomi</taxon>
        <taxon>Archelosauria</taxon>
        <taxon>Archosauria</taxon>
        <taxon>Dinosauria</taxon>
        <taxon>Saurischia</taxon>
        <taxon>Theropoda</taxon>
        <taxon>Coelurosauria</taxon>
        <taxon>Aves</taxon>
        <taxon>Neognathae</taxon>
        <taxon>Neoaves</taxon>
        <taxon>Gruiformes</taxon>
        <taxon>Gruidae</taxon>
        <taxon>Grus</taxon>
    </lineage>
</organism>